<dbReference type="Gene3D" id="3.40.250.10">
    <property type="entry name" value="Rhodanese-like domain"/>
    <property type="match status" value="1"/>
</dbReference>
<dbReference type="InterPro" id="IPR001307">
    <property type="entry name" value="Thiosulphate_STrfase_CS"/>
</dbReference>
<keyword evidence="3" id="KW-1185">Reference proteome</keyword>
<dbReference type="InterPro" id="IPR001763">
    <property type="entry name" value="Rhodanese-like_dom"/>
</dbReference>
<sequence>MADFETIPASEVPSGALVLDVREEYEYQPGHVPGALHIPVDQIPAQFEHELDPDEDYYVICRTGGRSVQIAAWLTAQGYSVFLVGGGYDAWLTAGHPLESSTGEEPRIL</sequence>
<proteinExistence type="predicted"/>
<dbReference type="SMART" id="SM00450">
    <property type="entry name" value="RHOD"/>
    <property type="match status" value="1"/>
</dbReference>
<dbReference type="SUPFAM" id="SSF52821">
    <property type="entry name" value="Rhodanese/Cell cycle control phosphatase"/>
    <property type="match status" value="1"/>
</dbReference>
<evidence type="ECO:0000259" key="1">
    <source>
        <dbReference type="PROSITE" id="PS50206"/>
    </source>
</evidence>
<dbReference type="GO" id="GO:0004792">
    <property type="term" value="F:thiosulfate-cyanide sulfurtransferase activity"/>
    <property type="evidence" value="ECO:0007669"/>
    <property type="project" value="InterPro"/>
</dbReference>
<evidence type="ECO:0000313" key="2">
    <source>
        <dbReference type="EMBL" id="RJN33200.1"/>
    </source>
</evidence>
<dbReference type="OrthoDB" id="9800872at2"/>
<dbReference type="PROSITE" id="PS00380">
    <property type="entry name" value="RHODANESE_1"/>
    <property type="match status" value="1"/>
</dbReference>
<dbReference type="InterPro" id="IPR036873">
    <property type="entry name" value="Rhodanese-like_dom_sf"/>
</dbReference>
<reference evidence="2 3" key="1">
    <citation type="submission" date="2018-09" db="EMBL/GenBank/DDBJ databases">
        <title>Nesterenkonia natronophila sp. nov., an alkaliphilic actinobacteriume isolated from a soda lake, and emended description of the genus Nesterenkonia.</title>
        <authorList>
            <person name="Menes R.J."/>
            <person name="Iriarte A."/>
        </authorList>
    </citation>
    <scope>NUCLEOTIDE SEQUENCE [LARGE SCALE GENOMIC DNA]</scope>
    <source>
        <strain evidence="2 3">M8</strain>
    </source>
</reference>
<dbReference type="Proteomes" id="UP000266615">
    <property type="component" value="Unassembled WGS sequence"/>
</dbReference>
<dbReference type="CDD" id="cd00158">
    <property type="entry name" value="RHOD"/>
    <property type="match status" value="1"/>
</dbReference>
<gene>
    <name evidence="2" type="ORF">D3250_01860</name>
</gene>
<dbReference type="EMBL" id="QYZP01000001">
    <property type="protein sequence ID" value="RJN33200.1"/>
    <property type="molecule type" value="Genomic_DNA"/>
</dbReference>
<organism evidence="2 3">
    <name type="scientific">Nesterenkonia natronophila</name>
    <dbReference type="NCBI Taxonomy" id="2174932"/>
    <lineage>
        <taxon>Bacteria</taxon>
        <taxon>Bacillati</taxon>
        <taxon>Actinomycetota</taxon>
        <taxon>Actinomycetes</taxon>
        <taxon>Micrococcales</taxon>
        <taxon>Micrococcaceae</taxon>
        <taxon>Nesterenkonia</taxon>
    </lineage>
</organism>
<evidence type="ECO:0000313" key="3">
    <source>
        <dbReference type="Proteomes" id="UP000266615"/>
    </source>
</evidence>
<feature type="domain" description="Rhodanese" evidence="1">
    <location>
        <begin position="12"/>
        <end position="100"/>
    </location>
</feature>
<protein>
    <submittedName>
        <fullName evidence="2">Rhodanese-like domain-containing protein</fullName>
    </submittedName>
</protein>
<comment type="caution">
    <text evidence="2">The sequence shown here is derived from an EMBL/GenBank/DDBJ whole genome shotgun (WGS) entry which is preliminary data.</text>
</comment>
<accession>A0A3A4F9L0</accession>
<dbReference type="RefSeq" id="WP_119902243.1">
    <property type="nucleotide sequence ID" value="NZ_QYZP01000001.1"/>
</dbReference>
<dbReference type="PANTHER" id="PTHR43031:SF1">
    <property type="entry name" value="PYRIDINE NUCLEOTIDE-DISULPHIDE OXIDOREDUCTASE"/>
    <property type="match status" value="1"/>
</dbReference>
<dbReference type="AlphaFoldDB" id="A0A3A4F9L0"/>
<dbReference type="PANTHER" id="PTHR43031">
    <property type="entry name" value="FAD-DEPENDENT OXIDOREDUCTASE"/>
    <property type="match status" value="1"/>
</dbReference>
<dbReference type="PROSITE" id="PS50206">
    <property type="entry name" value="RHODANESE_3"/>
    <property type="match status" value="1"/>
</dbReference>
<dbReference type="Pfam" id="PF00581">
    <property type="entry name" value="Rhodanese"/>
    <property type="match status" value="1"/>
</dbReference>
<name>A0A3A4F9L0_9MICC</name>
<dbReference type="InterPro" id="IPR050229">
    <property type="entry name" value="GlpE_sulfurtransferase"/>
</dbReference>